<evidence type="ECO:0000313" key="3">
    <source>
        <dbReference type="EMBL" id="HDA04927.1"/>
    </source>
</evidence>
<dbReference type="EMBL" id="DQIR01049451">
    <property type="protein sequence ID" value="HDA04927.1"/>
    <property type="molecule type" value="Transcribed_RNA"/>
</dbReference>
<feature type="region of interest" description="Disordered" evidence="1">
    <location>
        <begin position="162"/>
        <end position="185"/>
    </location>
</feature>
<dbReference type="EMBL" id="DQIR01041957">
    <property type="protein sequence ID" value="HCZ97432.1"/>
    <property type="molecule type" value="Transcribed_RNA"/>
</dbReference>
<organism evidence="2">
    <name type="scientific">Sus scrofa</name>
    <name type="common">Pig</name>
    <dbReference type="NCBI Taxonomy" id="9823"/>
    <lineage>
        <taxon>Eukaryota</taxon>
        <taxon>Metazoa</taxon>
        <taxon>Chordata</taxon>
        <taxon>Craniata</taxon>
        <taxon>Vertebrata</taxon>
        <taxon>Euteleostomi</taxon>
        <taxon>Mammalia</taxon>
        <taxon>Eutheria</taxon>
        <taxon>Laurasiatheria</taxon>
        <taxon>Artiodactyla</taxon>
        <taxon>Suina</taxon>
        <taxon>Suidae</taxon>
        <taxon>Sus</taxon>
    </lineage>
</organism>
<dbReference type="AlphaFoldDB" id="A0A480FBP9"/>
<protein>
    <submittedName>
        <fullName evidence="3">Prenylcysteine oxidase-like</fullName>
    </submittedName>
</protein>
<sequence>MLGGIVLGSDPAVPFPSHQGTVQPVPWAPLLLSPRDAPRRLRPALPHELLHDLLHPQLQPQEADAVVPPEAEEVQQVPVGLLQHQALPVEDGTPASHLSPVPQPQLLDEVLHVEAQGVEGGSPALVVLLVDRDGGQAAAHSPLLKHVDLHPGAKVLLEEMGHGRAPDSGSHHGCRQARGETERWV</sequence>
<name>A0A480FBP9_PIG</name>
<accession>A0A480FBP9</accession>
<evidence type="ECO:0000256" key="1">
    <source>
        <dbReference type="SAM" id="MobiDB-lite"/>
    </source>
</evidence>
<evidence type="ECO:0000313" key="2">
    <source>
        <dbReference type="EMBL" id="HCZ97432.1"/>
    </source>
</evidence>
<proteinExistence type="predicted"/>
<reference evidence="2" key="1">
    <citation type="journal article" date="2019" name="PeerJ">
        <title>Genes of the pig, Sus scrofa, reconstructed with EvidentialGene.</title>
        <authorList>
            <person name="Gilbert D.G."/>
        </authorList>
    </citation>
    <scope>NUCLEOTIDE SEQUENCE</scope>
</reference>